<evidence type="ECO:0000313" key="1">
    <source>
        <dbReference type="EMBL" id="VDK58906.1"/>
    </source>
</evidence>
<reference evidence="1 2" key="1">
    <citation type="submission" date="2018-11" db="EMBL/GenBank/DDBJ databases">
        <authorList>
            <consortium name="Pathogen Informatics"/>
        </authorList>
    </citation>
    <scope>NUCLEOTIDE SEQUENCE [LARGE SCALE GENOMIC DNA]</scope>
</reference>
<protein>
    <submittedName>
        <fullName evidence="1">Uncharacterized protein</fullName>
    </submittedName>
</protein>
<keyword evidence="2" id="KW-1185">Reference proteome</keyword>
<accession>A0A3P6R8Z6</accession>
<dbReference type="AlphaFoldDB" id="A0A3P6R8Z6"/>
<evidence type="ECO:0000313" key="2">
    <source>
        <dbReference type="Proteomes" id="UP000271889"/>
    </source>
</evidence>
<gene>
    <name evidence="1" type="ORF">CGOC_LOCUS4479</name>
</gene>
<organism evidence="1 2">
    <name type="scientific">Cylicostephanus goldi</name>
    <name type="common">Nematode worm</name>
    <dbReference type="NCBI Taxonomy" id="71465"/>
    <lineage>
        <taxon>Eukaryota</taxon>
        <taxon>Metazoa</taxon>
        <taxon>Ecdysozoa</taxon>
        <taxon>Nematoda</taxon>
        <taxon>Chromadorea</taxon>
        <taxon>Rhabditida</taxon>
        <taxon>Rhabditina</taxon>
        <taxon>Rhabditomorpha</taxon>
        <taxon>Strongyloidea</taxon>
        <taxon>Strongylidae</taxon>
        <taxon>Cylicostephanus</taxon>
    </lineage>
</organism>
<dbReference type="Proteomes" id="UP000271889">
    <property type="component" value="Unassembled WGS sequence"/>
</dbReference>
<sequence>MESEFNGEQPPPNLGESQHWADLLVNTIPGVRPIPRRLAQVLRQSERGFTCPWDRMPSLDAIPDFPGFYFIMQRLDGTHGCHNLFRCAGVVTLQVGLNSDFYSDS</sequence>
<proteinExistence type="predicted"/>
<name>A0A3P6R8Z6_CYLGO</name>
<dbReference type="EMBL" id="UYRV01012428">
    <property type="protein sequence ID" value="VDK58906.1"/>
    <property type="molecule type" value="Genomic_DNA"/>
</dbReference>